<dbReference type="Proteomes" id="UP000430692">
    <property type="component" value="Unassembled WGS sequence"/>
</dbReference>
<proteinExistence type="predicted"/>
<comment type="caution">
    <text evidence="1">The sequence shown here is derived from an EMBL/GenBank/DDBJ whole genome shotgun (WGS) entry which is preliminary data.</text>
</comment>
<evidence type="ECO:0000313" key="2">
    <source>
        <dbReference type="Proteomes" id="UP000430692"/>
    </source>
</evidence>
<dbReference type="RefSeq" id="WP_160800881.1">
    <property type="nucleotide sequence ID" value="NZ_WUUL01000004.1"/>
</dbReference>
<sequence length="133" mass="14790">MVKVFAFYKNIKDMNKFLEFYTETIIPKYNNLPGVLETNIIHLEKMSPDITQELDGLEMIVEGIYESKEAAIAVLTSPAGLEISKLLSECTLADMYIYSGSIKNFSAVSATKAIGNVRQDPVTDLNSSELTDK</sequence>
<name>A0A6I4VUF8_9BACL</name>
<accession>A0A6I4VUF8</accession>
<dbReference type="SUPFAM" id="SSF54909">
    <property type="entry name" value="Dimeric alpha+beta barrel"/>
    <property type="match status" value="1"/>
</dbReference>
<keyword evidence="2" id="KW-1185">Reference proteome</keyword>
<evidence type="ECO:0000313" key="1">
    <source>
        <dbReference type="EMBL" id="MXQ53520.1"/>
    </source>
</evidence>
<protein>
    <submittedName>
        <fullName evidence="1">Uncharacterized protein</fullName>
    </submittedName>
</protein>
<reference evidence="1 2" key="1">
    <citation type="submission" date="2019-12" db="EMBL/GenBank/DDBJ databases">
        <title>Whole-genome analyses of novel actinobacteria.</title>
        <authorList>
            <person name="Sahin N."/>
            <person name="Saygin H."/>
        </authorList>
    </citation>
    <scope>NUCLEOTIDE SEQUENCE [LARGE SCALE GENOMIC DNA]</scope>
    <source>
        <strain evidence="1 2">KC615</strain>
    </source>
</reference>
<dbReference type="EMBL" id="WUUL01000004">
    <property type="protein sequence ID" value="MXQ53520.1"/>
    <property type="molecule type" value="Genomic_DNA"/>
</dbReference>
<dbReference type="InterPro" id="IPR011008">
    <property type="entry name" value="Dimeric_a/b-barrel"/>
</dbReference>
<dbReference type="AlphaFoldDB" id="A0A6I4VUF8"/>
<organism evidence="1 2">
    <name type="scientific">Shimazuella alba</name>
    <dbReference type="NCBI Taxonomy" id="2690964"/>
    <lineage>
        <taxon>Bacteria</taxon>
        <taxon>Bacillati</taxon>
        <taxon>Bacillota</taxon>
        <taxon>Bacilli</taxon>
        <taxon>Bacillales</taxon>
        <taxon>Thermoactinomycetaceae</taxon>
        <taxon>Shimazuella</taxon>
    </lineage>
</organism>
<dbReference type="Gene3D" id="3.30.70.100">
    <property type="match status" value="1"/>
</dbReference>
<gene>
    <name evidence="1" type="ORF">GSM42_07210</name>
</gene>